<keyword evidence="10" id="KW-0032">Aminotransferase</keyword>
<evidence type="ECO:0000256" key="6">
    <source>
        <dbReference type="ARBA" id="ARBA00023004"/>
    </source>
</evidence>
<evidence type="ECO:0000313" key="10">
    <source>
        <dbReference type="EMBL" id="ACZ29386.1"/>
    </source>
</evidence>
<evidence type="ECO:0000256" key="5">
    <source>
        <dbReference type="ARBA" id="ARBA00022898"/>
    </source>
</evidence>
<keyword evidence="3" id="KW-0808">Transferase</keyword>
<dbReference type="RefSeq" id="WP_012877131.1">
    <property type="nucleotide sequence ID" value="NC_013530.1"/>
</dbReference>
<dbReference type="GO" id="GO:0008483">
    <property type="term" value="F:transaminase activity"/>
    <property type="evidence" value="ECO:0007669"/>
    <property type="project" value="UniProtKB-KW"/>
</dbReference>
<sequence length="454" mass="47337">MLYADAAATTPVRREVLEAMWPYLTGEFGNPSSSHELGHRAAAALTVARATVARTFGARPGEVTFTSGGTEADNLAVKGLALAATDPARGRRARGRHLVTSAIEHEAVLESVDFLRRWHGFEVTVVDLEPDGTVTPDALRGAVRPDTALVTIHHANNEIGTVQDVRALAAVAHEVGALFHTDAVQAAGWLPVSLAGSGADAISVSGHKLGAPKGVGALLVRAGVPVEPLVHGGGQERGRRSGTENVAFAVGLAAAVGALPALQARADDVAASRDALIDGVLTRVPTAILTGPDPRLGGFDRLNHRGEPADLNYRPVGGFDRLNHRGTPVDHNRHPVGGFDRLNHRGAPADHNRHPVVEPVETTRRRLPGHASFCFPGTSGEAVLLELERAGIVTSSGSACAAGRDEPSHVLLALGIDPEIAQTSVRFTLDAPFDAEPLVAAVVEATTTLGRLGT</sequence>
<dbReference type="GO" id="GO:0046872">
    <property type="term" value="F:metal ion binding"/>
    <property type="evidence" value="ECO:0007669"/>
    <property type="project" value="UniProtKB-KW"/>
</dbReference>
<evidence type="ECO:0000256" key="4">
    <source>
        <dbReference type="ARBA" id="ARBA00022723"/>
    </source>
</evidence>
<keyword evidence="6" id="KW-0408">Iron</keyword>
<dbReference type="PIRSF" id="PIRSF005572">
    <property type="entry name" value="NifS"/>
    <property type="match status" value="1"/>
</dbReference>
<evidence type="ECO:0000256" key="2">
    <source>
        <dbReference type="ARBA" id="ARBA00006490"/>
    </source>
</evidence>
<accession>D1BVB5</accession>
<dbReference type="InterPro" id="IPR015422">
    <property type="entry name" value="PyrdxlP-dep_Trfase_small"/>
</dbReference>
<dbReference type="Gene3D" id="3.90.1150.10">
    <property type="entry name" value="Aspartate Aminotransferase, domain 1"/>
    <property type="match status" value="2"/>
</dbReference>
<name>D1BVB5_XYLCX</name>
<organism evidence="10 11">
    <name type="scientific">Xylanimonas cellulosilytica (strain DSM 15894 / JCM 12276 / CECT 5975 / KCTC 9989 / LMG 20990 / NBRC 107835 / XIL07)</name>
    <dbReference type="NCBI Taxonomy" id="446471"/>
    <lineage>
        <taxon>Bacteria</taxon>
        <taxon>Bacillati</taxon>
        <taxon>Actinomycetota</taxon>
        <taxon>Actinomycetes</taxon>
        <taxon>Micrococcales</taxon>
        <taxon>Promicromonosporaceae</taxon>
        <taxon>Xylanimonas</taxon>
    </lineage>
</organism>
<dbReference type="STRING" id="446471.Xcel_0347"/>
<evidence type="ECO:0000313" key="11">
    <source>
        <dbReference type="Proteomes" id="UP000002255"/>
    </source>
</evidence>
<dbReference type="InterPro" id="IPR000192">
    <property type="entry name" value="Aminotrans_V_dom"/>
</dbReference>
<dbReference type="GO" id="GO:0051536">
    <property type="term" value="F:iron-sulfur cluster binding"/>
    <property type="evidence" value="ECO:0007669"/>
    <property type="project" value="UniProtKB-KW"/>
</dbReference>
<dbReference type="SUPFAM" id="SSF53383">
    <property type="entry name" value="PLP-dependent transferases"/>
    <property type="match status" value="1"/>
</dbReference>
<keyword evidence="11" id="KW-1185">Reference proteome</keyword>
<evidence type="ECO:0000256" key="3">
    <source>
        <dbReference type="ARBA" id="ARBA00022679"/>
    </source>
</evidence>
<dbReference type="InterPro" id="IPR016454">
    <property type="entry name" value="Cysteine_dSase"/>
</dbReference>
<keyword evidence="5" id="KW-0663">Pyridoxal phosphate</keyword>
<dbReference type="AlphaFoldDB" id="D1BVB5"/>
<proteinExistence type="inferred from homology"/>
<dbReference type="HOGENOM" id="CLU_003433_0_0_11"/>
<dbReference type="KEGG" id="xce:Xcel_0347"/>
<reference evidence="11" key="1">
    <citation type="submission" date="2009-11" db="EMBL/GenBank/DDBJ databases">
        <title>The complete chromosome of Xylanimonas cellulosilytica DSM 15894.</title>
        <authorList>
            <consortium name="US DOE Joint Genome Institute (JGI-PGF)"/>
            <person name="Lucas S."/>
            <person name="Copeland A."/>
            <person name="Lapidus A."/>
            <person name="Glavina del Rio T."/>
            <person name="Dalin E."/>
            <person name="Tice H."/>
            <person name="Bruce D."/>
            <person name="Goodwin L."/>
            <person name="Pitluck S."/>
            <person name="Kyrpides N."/>
            <person name="Mavromatis K."/>
            <person name="Ivanova N."/>
            <person name="Mikhailova N."/>
            <person name="Foster B."/>
            <person name="Clum A."/>
            <person name="Brettin T."/>
            <person name="Detter J.C."/>
            <person name="Han C."/>
            <person name="Larimer F."/>
            <person name="Land M."/>
            <person name="Hauser L."/>
            <person name="Markowitz V."/>
            <person name="Cheng J.F."/>
            <person name="Hugenholtz P."/>
            <person name="Woyke T."/>
            <person name="Wu D."/>
            <person name="Gehrich-Schroeter G."/>
            <person name="Schneider S."/>
            <person name="Pukall S.R."/>
            <person name="Klenk H.P."/>
            <person name="Eisen J.A."/>
        </authorList>
    </citation>
    <scope>NUCLEOTIDE SEQUENCE [LARGE SCALE GENOMIC DNA]</scope>
    <source>
        <strain evidence="11">DSM 15894 / CECT 5975 / LMG 20990 / XIL07</strain>
    </source>
</reference>
<evidence type="ECO:0000259" key="9">
    <source>
        <dbReference type="Pfam" id="PF00266"/>
    </source>
</evidence>
<dbReference type="GO" id="GO:0031071">
    <property type="term" value="F:cysteine desulfurase activity"/>
    <property type="evidence" value="ECO:0007669"/>
    <property type="project" value="UniProtKB-EC"/>
</dbReference>
<dbReference type="PANTHER" id="PTHR11601:SF34">
    <property type="entry name" value="CYSTEINE DESULFURASE"/>
    <property type="match status" value="1"/>
</dbReference>
<dbReference type="FunFam" id="3.40.640.10:FF:000084">
    <property type="entry name" value="IscS-like cysteine desulfurase"/>
    <property type="match status" value="1"/>
</dbReference>
<comment type="cofactor">
    <cofactor evidence="1">
        <name>pyridoxal 5'-phosphate</name>
        <dbReference type="ChEBI" id="CHEBI:597326"/>
    </cofactor>
</comment>
<keyword evidence="4" id="KW-0479">Metal-binding</keyword>
<dbReference type="InterPro" id="IPR015424">
    <property type="entry name" value="PyrdxlP-dep_Trfase"/>
</dbReference>
<protein>
    <submittedName>
        <fullName evidence="10">Aminotransferase class V</fullName>
    </submittedName>
</protein>
<keyword evidence="7" id="KW-0411">Iron-sulfur</keyword>
<evidence type="ECO:0000256" key="7">
    <source>
        <dbReference type="ARBA" id="ARBA00023014"/>
    </source>
</evidence>
<dbReference type="Pfam" id="PF00266">
    <property type="entry name" value="Aminotran_5"/>
    <property type="match status" value="1"/>
</dbReference>
<gene>
    <name evidence="10" type="ordered locus">Xcel_0347</name>
</gene>
<dbReference type="Gene3D" id="3.40.640.10">
    <property type="entry name" value="Type I PLP-dependent aspartate aminotransferase-like (Major domain)"/>
    <property type="match status" value="1"/>
</dbReference>
<dbReference type="eggNOG" id="COG1104">
    <property type="taxonomic scope" value="Bacteria"/>
</dbReference>
<dbReference type="PANTHER" id="PTHR11601">
    <property type="entry name" value="CYSTEINE DESULFURYLASE FAMILY MEMBER"/>
    <property type="match status" value="1"/>
</dbReference>
<evidence type="ECO:0000256" key="8">
    <source>
        <dbReference type="ARBA" id="ARBA00050776"/>
    </source>
</evidence>
<comment type="catalytic activity">
    <reaction evidence="8">
        <text>(sulfur carrier)-H + L-cysteine = (sulfur carrier)-SH + L-alanine</text>
        <dbReference type="Rhea" id="RHEA:43892"/>
        <dbReference type="Rhea" id="RHEA-COMP:14737"/>
        <dbReference type="Rhea" id="RHEA-COMP:14739"/>
        <dbReference type="ChEBI" id="CHEBI:29917"/>
        <dbReference type="ChEBI" id="CHEBI:35235"/>
        <dbReference type="ChEBI" id="CHEBI:57972"/>
        <dbReference type="ChEBI" id="CHEBI:64428"/>
        <dbReference type="EC" id="2.8.1.7"/>
    </reaction>
</comment>
<evidence type="ECO:0000256" key="1">
    <source>
        <dbReference type="ARBA" id="ARBA00001933"/>
    </source>
</evidence>
<dbReference type="EMBL" id="CP001821">
    <property type="protein sequence ID" value="ACZ29386.1"/>
    <property type="molecule type" value="Genomic_DNA"/>
</dbReference>
<feature type="domain" description="Aminotransferase class V" evidence="9">
    <location>
        <begin position="3"/>
        <end position="265"/>
    </location>
</feature>
<dbReference type="Proteomes" id="UP000002255">
    <property type="component" value="Chromosome"/>
</dbReference>
<comment type="similarity">
    <text evidence="2">Belongs to the class-V pyridoxal-phosphate-dependent aminotransferase family. NifS/IscS subfamily.</text>
</comment>
<reference evidence="10 11" key="2">
    <citation type="journal article" date="2010" name="Stand. Genomic Sci.">
        <title>Complete genome sequence of Xylanimonas cellulosilytica type strain (XIL07).</title>
        <authorList>
            <person name="Foster B."/>
            <person name="Pukall R."/>
            <person name="Abt B."/>
            <person name="Nolan M."/>
            <person name="Glavina Del Rio T."/>
            <person name="Chen F."/>
            <person name="Lucas S."/>
            <person name="Tice H."/>
            <person name="Pitluck S."/>
            <person name="Cheng J.-F."/>
            <person name="Chertkov O."/>
            <person name="Brettin T."/>
            <person name="Han C."/>
            <person name="Detter J.C."/>
            <person name="Bruce D."/>
            <person name="Goodwin L."/>
            <person name="Ivanova N."/>
            <person name="Mavromatis K."/>
            <person name="Pati A."/>
            <person name="Mikhailova N."/>
            <person name="Chen A."/>
            <person name="Palaniappan K."/>
            <person name="Land M."/>
            <person name="Hauser L."/>
            <person name="Chang Y.-J."/>
            <person name="Jeffries C.D."/>
            <person name="Chain P."/>
            <person name="Rohde M."/>
            <person name="Goeker M."/>
            <person name="Bristow J."/>
            <person name="Eisen J.A."/>
            <person name="Markowitz V."/>
            <person name="Hugenholtz P."/>
            <person name="Kyrpides N.C."/>
            <person name="Klenk H.-P."/>
            <person name="Lapidus A."/>
        </authorList>
    </citation>
    <scope>NUCLEOTIDE SEQUENCE [LARGE SCALE GENOMIC DNA]</scope>
    <source>
        <strain evidence="11">DSM 15894 / CECT 5975 / LMG 20990 / XIL07</strain>
    </source>
</reference>
<dbReference type="InterPro" id="IPR015421">
    <property type="entry name" value="PyrdxlP-dep_Trfase_major"/>
</dbReference>